<accession>A0ACB9WEI4</accession>
<organism evidence="1 2">
    <name type="scientific">Chaenocephalus aceratus</name>
    <name type="common">Blackfin icefish</name>
    <name type="synonym">Chaenichthys aceratus</name>
    <dbReference type="NCBI Taxonomy" id="36190"/>
    <lineage>
        <taxon>Eukaryota</taxon>
        <taxon>Metazoa</taxon>
        <taxon>Chordata</taxon>
        <taxon>Craniata</taxon>
        <taxon>Vertebrata</taxon>
        <taxon>Euteleostomi</taxon>
        <taxon>Actinopterygii</taxon>
        <taxon>Neopterygii</taxon>
        <taxon>Teleostei</taxon>
        <taxon>Neoteleostei</taxon>
        <taxon>Acanthomorphata</taxon>
        <taxon>Eupercaria</taxon>
        <taxon>Perciformes</taxon>
        <taxon>Notothenioidei</taxon>
        <taxon>Channichthyidae</taxon>
        <taxon>Chaenocephalus</taxon>
    </lineage>
</organism>
<name>A0ACB9WEI4_CHAAC</name>
<reference evidence="1" key="1">
    <citation type="submission" date="2022-05" db="EMBL/GenBank/DDBJ databases">
        <title>Chromosome-level genome of Chaenocephalus aceratus.</title>
        <authorList>
            <person name="Park H."/>
        </authorList>
    </citation>
    <scope>NUCLEOTIDE SEQUENCE</scope>
    <source>
        <strain evidence="1">KU_202001</strain>
    </source>
</reference>
<dbReference type="EMBL" id="CM043800">
    <property type="protein sequence ID" value="KAI4811273.1"/>
    <property type="molecule type" value="Genomic_DNA"/>
</dbReference>
<evidence type="ECO:0000313" key="1">
    <source>
        <dbReference type="EMBL" id="KAI4811273.1"/>
    </source>
</evidence>
<proteinExistence type="predicted"/>
<comment type="caution">
    <text evidence="1">The sequence shown here is derived from an EMBL/GenBank/DDBJ whole genome shotgun (WGS) entry which is preliminary data.</text>
</comment>
<keyword evidence="2" id="KW-1185">Reference proteome</keyword>
<evidence type="ECO:0000313" key="2">
    <source>
        <dbReference type="Proteomes" id="UP001057452"/>
    </source>
</evidence>
<sequence>MFRRDEGGGPDGRRRTGRKVASRPVTVKVSVLKQDKDIYSSPMDIVVPFHLDPAQFLQALREKVPNVPPEFDLCRMVGQQRRFVALTSLCPREIRPGNALGRVLLHLRVNLSPTLNRYPAHLGLFPKFRNRCHLTAHLTAHPHQAAPPHNADPPHQPVSLQKGLYRVVAKMLVICLVQGSVSPHFLSERLYRQICGLQPLPACIEDIFDPALRAKLKKIADATTLEGAREAVEEATEELSLLGSLQFVGNMTQRDELLAAALHHYVDGRKVEALQQFCEGLKIVGPLDILKAHPTVLKSVFLQDQKPLLASEMADGGQDHWRDWLLQVEDGESILNVGDVLAFATGLPTIPAVGFPTQPNLNCLHPEDGPAGFPTANTCGLILRLPVCTQCHLFKDGMENDISWGGQFGVS</sequence>
<dbReference type="Proteomes" id="UP001057452">
    <property type="component" value="Chromosome 16"/>
</dbReference>
<gene>
    <name evidence="1" type="ORF">KUCAC02_014186</name>
</gene>
<protein>
    <submittedName>
        <fullName evidence="1">Uncharacterized protein</fullName>
    </submittedName>
</protein>